<feature type="compositionally biased region" description="Basic and acidic residues" evidence="3">
    <location>
        <begin position="427"/>
        <end position="445"/>
    </location>
</feature>
<dbReference type="PANTHER" id="PTHR14098">
    <property type="entry name" value="SH2 DOMAIN CONTAINING PROTEIN"/>
    <property type="match status" value="1"/>
</dbReference>
<feature type="compositionally biased region" description="Pro residues" evidence="3">
    <location>
        <begin position="359"/>
        <end position="381"/>
    </location>
</feature>
<dbReference type="Gene3D" id="3.30.505.10">
    <property type="entry name" value="SH2 domain"/>
    <property type="match status" value="1"/>
</dbReference>
<evidence type="ECO:0000313" key="7">
    <source>
        <dbReference type="RefSeq" id="XP_022101579.1"/>
    </source>
</evidence>
<keyword evidence="1 2" id="KW-0727">SH2 domain</keyword>
<feature type="compositionally biased region" description="Pro residues" evidence="3">
    <location>
        <begin position="282"/>
        <end position="293"/>
    </location>
</feature>
<feature type="compositionally biased region" description="Pro residues" evidence="3">
    <location>
        <begin position="389"/>
        <end position="402"/>
    </location>
</feature>
<dbReference type="PANTHER" id="PTHR14098:SF14">
    <property type="entry name" value="SH2 DOMAIN-CONTAINING PROTEIN"/>
    <property type="match status" value="1"/>
</dbReference>
<feature type="compositionally biased region" description="Low complexity" evidence="3">
    <location>
        <begin position="162"/>
        <end position="175"/>
    </location>
</feature>
<feature type="compositionally biased region" description="Basic residues" evidence="3">
    <location>
        <begin position="627"/>
        <end position="636"/>
    </location>
</feature>
<feature type="compositionally biased region" description="Low complexity" evidence="3">
    <location>
        <begin position="270"/>
        <end position="280"/>
    </location>
</feature>
<proteinExistence type="predicted"/>
<reference evidence="7" key="1">
    <citation type="submission" date="2025-08" db="UniProtKB">
        <authorList>
            <consortium name="RefSeq"/>
        </authorList>
    </citation>
    <scope>IDENTIFICATION</scope>
</reference>
<feature type="compositionally biased region" description="Polar residues" evidence="3">
    <location>
        <begin position="500"/>
        <end position="517"/>
    </location>
</feature>
<dbReference type="SUPFAM" id="SSF47769">
    <property type="entry name" value="SAM/Pointed domain"/>
    <property type="match status" value="1"/>
</dbReference>
<dbReference type="SMART" id="SM00454">
    <property type="entry name" value="SAM"/>
    <property type="match status" value="1"/>
</dbReference>
<dbReference type="InterPro" id="IPR001660">
    <property type="entry name" value="SAM"/>
</dbReference>
<dbReference type="GeneID" id="110985112"/>
<feature type="compositionally biased region" description="Pro residues" evidence="3">
    <location>
        <begin position="259"/>
        <end position="269"/>
    </location>
</feature>
<feature type="compositionally biased region" description="Polar residues" evidence="3">
    <location>
        <begin position="149"/>
        <end position="161"/>
    </location>
</feature>
<dbReference type="Pfam" id="PF07647">
    <property type="entry name" value="SAM_2"/>
    <property type="match status" value="1"/>
</dbReference>
<dbReference type="PROSITE" id="PS50105">
    <property type="entry name" value="SAM_DOMAIN"/>
    <property type="match status" value="1"/>
</dbReference>
<dbReference type="PROSITE" id="PS50001">
    <property type="entry name" value="SH2"/>
    <property type="match status" value="1"/>
</dbReference>
<dbReference type="AlphaFoldDB" id="A0A8B7Z7F4"/>
<gene>
    <name evidence="7" type="primary">LOC110985112</name>
</gene>
<feature type="compositionally biased region" description="Pro residues" evidence="3">
    <location>
        <begin position="650"/>
        <end position="671"/>
    </location>
</feature>
<feature type="region of interest" description="Disordered" evidence="3">
    <location>
        <begin position="77"/>
        <end position="683"/>
    </location>
</feature>
<dbReference type="InterPro" id="IPR036860">
    <property type="entry name" value="SH2_dom_sf"/>
</dbReference>
<feature type="compositionally biased region" description="Acidic residues" evidence="3">
    <location>
        <begin position="212"/>
        <end position="229"/>
    </location>
</feature>
<dbReference type="GO" id="GO:0035556">
    <property type="term" value="P:intracellular signal transduction"/>
    <property type="evidence" value="ECO:0007669"/>
    <property type="project" value="TreeGrafter"/>
</dbReference>
<feature type="compositionally biased region" description="Low complexity" evidence="3">
    <location>
        <begin position="403"/>
        <end position="412"/>
    </location>
</feature>
<accession>A0A8B7Z7F4</accession>
<name>A0A8B7Z7F4_ACAPL</name>
<evidence type="ECO:0000259" key="4">
    <source>
        <dbReference type="PROSITE" id="PS50001"/>
    </source>
</evidence>
<feature type="domain" description="SH2" evidence="4">
    <location>
        <begin position="681"/>
        <end position="785"/>
    </location>
</feature>
<evidence type="ECO:0000259" key="5">
    <source>
        <dbReference type="PROSITE" id="PS50105"/>
    </source>
</evidence>
<keyword evidence="6" id="KW-1185">Reference proteome</keyword>
<feature type="compositionally biased region" description="Polar residues" evidence="3">
    <location>
        <begin position="556"/>
        <end position="568"/>
    </location>
</feature>
<evidence type="ECO:0000256" key="3">
    <source>
        <dbReference type="SAM" id="MobiDB-lite"/>
    </source>
</evidence>
<feature type="compositionally biased region" description="Low complexity" evidence="3">
    <location>
        <begin position="236"/>
        <end position="245"/>
    </location>
</feature>
<feature type="compositionally biased region" description="Basic and acidic residues" evidence="3">
    <location>
        <begin position="487"/>
        <end position="496"/>
    </location>
</feature>
<dbReference type="SMART" id="SM00252">
    <property type="entry name" value="SH2"/>
    <property type="match status" value="1"/>
</dbReference>
<dbReference type="Pfam" id="PF00017">
    <property type="entry name" value="SH2"/>
    <property type="match status" value="1"/>
</dbReference>
<dbReference type="GO" id="GO:0005737">
    <property type="term" value="C:cytoplasm"/>
    <property type="evidence" value="ECO:0007669"/>
    <property type="project" value="UniProtKB-ARBA"/>
</dbReference>
<dbReference type="SUPFAM" id="SSF55550">
    <property type="entry name" value="SH2 domain"/>
    <property type="match status" value="1"/>
</dbReference>
<evidence type="ECO:0000256" key="2">
    <source>
        <dbReference type="PROSITE-ProRule" id="PRU00191"/>
    </source>
</evidence>
<sequence length="787" mass="87088">MSKKLATYDDALYWTADEVGEWLQQVGFYEYVEPLQKHNIDGKELFELSENKLRRLYPNMPTGKSDPASMLWKQINKVKENRRTGKKSKLGFGSARTKPPPKTPTPDYDKSKRQVSRDEQGSEEEGWGSDFSDGDGPGFEQEVEDVHPQGNTQGRAPSYNGSSTSSFTNLSSSASGKDDDSSMLYEAPNPEGDFDETYEVPTEQKISSYGDGDCDEIYDVPHEDEDDNLQPDIMRRPQPGGRSSSPLPPVVSPRHDPLRPLPTLPPPQPSRALPSQQLSPRHAPPMPQRPNPSPQHFQRQSELPAKQEEEQENYEVPCIEVEQPNYEAPIMDTQDEDEDPEEEYLVPVSESGGLMSPTGRPPAPLPPQAGSGMPPPRPMKPPELTISNPPLPDETLPPPIPTRPVVTRTPIESKGFSKVLPDPPPHVIREVMNRPADDHRRDRSPGRAGIGHLLSNGSRPDENRNFAPRPPVLGSTPKPPPPLPKNIPRDLERAPEVEENSGSGSGTISRRLQQFQGTTEETEPTRPPLLPRPQANKPDLSAKPNASKPVGPRPSWLNSAVSEGNSPTSNPPVPGGNKPPMPSPPQASLPAQVPPRPTPRSRPIAELPANVESKPTPPIPTKEPAKQIKKFTPHGRRQPELPKQIAKDVPQPPPPEPEQAHPAPKPMPQPPKRSEMTGYPWYDPDLSREEAVKILKESKMDGAFIVRNSSKGEDNIPYSLSLWYNNKVRNLHIRLRDDGKYALGTYKENEQVFDTAVLLIQHHMTTPLILAGDVGKTCLKVAAPNFR</sequence>
<feature type="domain" description="SAM" evidence="5">
    <location>
        <begin position="14"/>
        <end position="56"/>
    </location>
</feature>
<dbReference type="GO" id="GO:0007169">
    <property type="term" value="P:cell surface receptor protein tyrosine kinase signaling pathway"/>
    <property type="evidence" value="ECO:0007669"/>
    <property type="project" value="TreeGrafter"/>
</dbReference>
<feature type="compositionally biased region" description="Acidic residues" evidence="3">
    <location>
        <begin position="333"/>
        <end position="344"/>
    </location>
</feature>
<dbReference type="InterPro" id="IPR013761">
    <property type="entry name" value="SAM/pointed_sf"/>
</dbReference>
<evidence type="ECO:0000313" key="6">
    <source>
        <dbReference type="Proteomes" id="UP000694845"/>
    </source>
</evidence>
<dbReference type="Gene3D" id="1.10.150.50">
    <property type="entry name" value="Transcription Factor, Ets-1"/>
    <property type="match status" value="1"/>
</dbReference>
<dbReference type="Proteomes" id="UP000694845">
    <property type="component" value="Unplaced"/>
</dbReference>
<feature type="compositionally biased region" description="Pro residues" evidence="3">
    <location>
        <begin position="569"/>
        <end position="600"/>
    </location>
</feature>
<dbReference type="RefSeq" id="XP_022101579.1">
    <property type="nucleotide sequence ID" value="XM_022245887.1"/>
</dbReference>
<evidence type="ECO:0000256" key="1">
    <source>
        <dbReference type="ARBA" id="ARBA00022999"/>
    </source>
</evidence>
<organism evidence="6 7">
    <name type="scientific">Acanthaster planci</name>
    <name type="common">Crown-of-thorns starfish</name>
    <dbReference type="NCBI Taxonomy" id="133434"/>
    <lineage>
        <taxon>Eukaryota</taxon>
        <taxon>Metazoa</taxon>
        <taxon>Echinodermata</taxon>
        <taxon>Eleutherozoa</taxon>
        <taxon>Asterozoa</taxon>
        <taxon>Asteroidea</taxon>
        <taxon>Valvatacea</taxon>
        <taxon>Valvatida</taxon>
        <taxon>Acanthasteridae</taxon>
        <taxon>Acanthaster</taxon>
    </lineage>
</organism>
<dbReference type="KEGG" id="aplc:110985112"/>
<protein>
    <submittedName>
        <fullName evidence="7">Extensin-like isoform X1</fullName>
    </submittedName>
</protein>
<dbReference type="InterPro" id="IPR000980">
    <property type="entry name" value="SH2"/>
</dbReference>
<dbReference type="InterPro" id="IPR051751">
    <property type="entry name" value="Immunoreceptor_sig_adapters"/>
</dbReference>
<dbReference type="OrthoDB" id="10044490at2759"/>
<feature type="compositionally biased region" description="Basic and acidic residues" evidence="3">
    <location>
        <begin position="107"/>
        <end position="120"/>
    </location>
</feature>